<name>A0A2P6QKH4_ROSCH</name>
<sequence length="89" mass="10012">MEDRTDTISHMNAIVESSKGNLVVAQIMENKEPSQFFSILQTLIVFKGGRSQRYKKLVAEKGIADETYDESKTTLFRVQGTSPNNMQAI</sequence>
<dbReference type="Gramene" id="PRQ34679">
    <property type="protein sequence ID" value="PRQ34679"/>
    <property type="gene ID" value="RchiOBHm_Chr5g0071761"/>
</dbReference>
<reference evidence="1 2" key="1">
    <citation type="journal article" date="2018" name="Nat. Genet.">
        <title>The Rosa genome provides new insights in the design of modern roses.</title>
        <authorList>
            <person name="Bendahmane M."/>
        </authorList>
    </citation>
    <scope>NUCLEOTIDE SEQUENCE [LARGE SCALE GENOMIC DNA]</scope>
    <source>
        <strain evidence="2">cv. Old Blush</strain>
    </source>
</reference>
<dbReference type="InterPro" id="IPR007122">
    <property type="entry name" value="Villin/Gelsolin"/>
</dbReference>
<keyword evidence="2" id="KW-1185">Reference proteome</keyword>
<evidence type="ECO:0000313" key="2">
    <source>
        <dbReference type="Proteomes" id="UP000238479"/>
    </source>
</evidence>
<dbReference type="EMBL" id="PDCK01000043">
    <property type="protein sequence ID" value="PRQ34679.1"/>
    <property type="molecule type" value="Genomic_DNA"/>
</dbReference>
<accession>A0A2P6QKH4</accession>
<dbReference type="SUPFAM" id="SSF55753">
    <property type="entry name" value="Actin depolymerizing proteins"/>
    <property type="match status" value="1"/>
</dbReference>
<gene>
    <name evidence="1" type="ORF">RchiOBHm_Chr5g0071761</name>
</gene>
<dbReference type="PANTHER" id="PTHR11977:SF25">
    <property type="entry name" value="VILLIN-1"/>
    <property type="match status" value="1"/>
</dbReference>
<dbReference type="STRING" id="74649.A0A2P6QKH4"/>
<organism evidence="1 2">
    <name type="scientific">Rosa chinensis</name>
    <name type="common">China rose</name>
    <dbReference type="NCBI Taxonomy" id="74649"/>
    <lineage>
        <taxon>Eukaryota</taxon>
        <taxon>Viridiplantae</taxon>
        <taxon>Streptophyta</taxon>
        <taxon>Embryophyta</taxon>
        <taxon>Tracheophyta</taxon>
        <taxon>Spermatophyta</taxon>
        <taxon>Magnoliopsida</taxon>
        <taxon>eudicotyledons</taxon>
        <taxon>Gunneridae</taxon>
        <taxon>Pentapetalae</taxon>
        <taxon>rosids</taxon>
        <taxon>fabids</taxon>
        <taxon>Rosales</taxon>
        <taxon>Rosaceae</taxon>
        <taxon>Rosoideae</taxon>
        <taxon>Rosoideae incertae sedis</taxon>
        <taxon>Rosa</taxon>
    </lineage>
</organism>
<dbReference type="PANTHER" id="PTHR11977">
    <property type="entry name" value="VILLIN"/>
    <property type="match status" value="1"/>
</dbReference>
<dbReference type="GO" id="GO:0051015">
    <property type="term" value="F:actin filament binding"/>
    <property type="evidence" value="ECO:0007669"/>
    <property type="project" value="InterPro"/>
</dbReference>
<dbReference type="Proteomes" id="UP000238479">
    <property type="component" value="Chromosome 5"/>
</dbReference>
<evidence type="ECO:0000313" key="1">
    <source>
        <dbReference type="EMBL" id="PRQ34679.1"/>
    </source>
</evidence>
<protein>
    <submittedName>
        <fullName evidence="1">Putative villin/Gelsolin</fullName>
    </submittedName>
</protein>
<proteinExistence type="predicted"/>
<comment type="caution">
    <text evidence="1">The sequence shown here is derived from an EMBL/GenBank/DDBJ whole genome shotgun (WGS) entry which is preliminary data.</text>
</comment>
<dbReference type="AlphaFoldDB" id="A0A2P6QKH4"/>